<dbReference type="EMBL" id="QKKF02022267">
    <property type="protein sequence ID" value="RZF38469.1"/>
    <property type="molecule type" value="Genomic_DNA"/>
</dbReference>
<dbReference type="Proteomes" id="UP000291343">
    <property type="component" value="Unassembled WGS sequence"/>
</dbReference>
<name>A0A482WY22_LAOST</name>
<proteinExistence type="predicted"/>
<evidence type="ECO:0000313" key="3">
    <source>
        <dbReference type="Proteomes" id="UP000291343"/>
    </source>
</evidence>
<accession>A0A482WY22</accession>
<dbReference type="InParanoid" id="A0A482WY22"/>
<gene>
    <name evidence="2" type="ORF">LSTR_LSTR011959</name>
</gene>
<evidence type="ECO:0000256" key="1">
    <source>
        <dbReference type="SAM" id="Phobius"/>
    </source>
</evidence>
<reference evidence="2 3" key="1">
    <citation type="journal article" date="2017" name="Gigascience">
        <title>Genome sequence of the small brown planthopper, Laodelphax striatellus.</title>
        <authorList>
            <person name="Zhu J."/>
            <person name="Jiang F."/>
            <person name="Wang X."/>
            <person name="Yang P."/>
            <person name="Bao Y."/>
            <person name="Zhao W."/>
            <person name="Wang W."/>
            <person name="Lu H."/>
            <person name="Wang Q."/>
            <person name="Cui N."/>
            <person name="Li J."/>
            <person name="Chen X."/>
            <person name="Luo L."/>
            <person name="Yu J."/>
            <person name="Kang L."/>
            <person name="Cui F."/>
        </authorList>
    </citation>
    <scope>NUCLEOTIDE SEQUENCE [LARGE SCALE GENOMIC DNA]</scope>
    <source>
        <strain evidence="2">Lst14</strain>
    </source>
</reference>
<keyword evidence="3" id="KW-1185">Reference proteome</keyword>
<evidence type="ECO:0000313" key="2">
    <source>
        <dbReference type="EMBL" id="RZF38469.1"/>
    </source>
</evidence>
<protein>
    <submittedName>
        <fullName evidence="2">Uncharacterized protein</fullName>
    </submittedName>
</protein>
<comment type="caution">
    <text evidence="2">The sequence shown here is derived from an EMBL/GenBank/DDBJ whole genome shotgun (WGS) entry which is preliminary data.</text>
</comment>
<dbReference type="STRING" id="195883.A0A482WY22"/>
<keyword evidence="1" id="KW-0812">Transmembrane</keyword>
<organism evidence="2 3">
    <name type="scientific">Laodelphax striatellus</name>
    <name type="common">Small brown planthopper</name>
    <name type="synonym">Delphax striatella</name>
    <dbReference type="NCBI Taxonomy" id="195883"/>
    <lineage>
        <taxon>Eukaryota</taxon>
        <taxon>Metazoa</taxon>
        <taxon>Ecdysozoa</taxon>
        <taxon>Arthropoda</taxon>
        <taxon>Hexapoda</taxon>
        <taxon>Insecta</taxon>
        <taxon>Pterygota</taxon>
        <taxon>Neoptera</taxon>
        <taxon>Paraneoptera</taxon>
        <taxon>Hemiptera</taxon>
        <taxon>Auchenorrhyncha</taxon>
        <taxon>Fulgoroidea</taxon>
        <taxon>Delphacidae</taxon>
        <taxon>Criomorphinae</taxon>
        <taxon>Laodelphax</taxon>
    </lineage>
</organism>
<keyword evidence="1" id="KW-1133">Transmembrane helix</keyword>
<dbReference type="AlphaFoldDB" id="A0A482WY22"/>
<keyword evidence="1" id="KW-0472">Membrane</keyword>
<feature type="transmembrane region" description="Helical" evidence="1">
    <location>
        <begin position="164"/>
        <end position="187"/>
    </location>
</feature>
<dbReference type="OrthoDB" id="7614304at2759"/>
<feature type="transmembrane region" description="Helical" evidence="1">
    <location>
        <begin position="80"/>
        <end position="98"/>
    </location>
</feature>
<sequence length="247" mass="28536">MWMEALCKRRSLSLLKRTLFDQRSSLGSNNFGNRLQHTIHTEPRYQPIERQDFIFTLDTNFCSCCHEYRTARTTTTSRRFFSITSCIPVTLLVLFLLTNSSYANAQSLPETTAVSLRPDPGISTPSILSYEEEKLKILENQPQARTIPGAPYYEFFINEASYKFWAVFQLTTVFILLFSAFAAIYYAKYTFLTEIETLKDEDIILRRRRQLSSETAQQIIKATTSLPPLFKDRSRGHRLTIADGYSS</sequence>